<keyword evidence="2" id="KW-1185">Reference proteome</keyword>
<gene>
    <name evidence="1" type="ORF">WJ0W_004938</name>
</gene>
<sequence length="259" mass="29742">MAIRRVASKLKKTLALQRSAELNEFIPETRPFNENHLESMLEAHAMVYVKPNRGTHGHGVMRVVREEEEYHLMAGTQVFRYPTFEELHRALVKRIGSKPYLIQKGIHLLTFEGKNFDIRVLTQMSPKGRWVSTAVFGKVAGSSIVVTNFNSGGKLADINTLLKDNMTEEERVRLIALLKQLGVETASELEKNFPGLKEIGLDIGLDEDRHPWIFEVNTKPDITAFRKMNFSQCDYRLIRKYGIAYGRLRGRLRTRKRSS</sequence>
<evidence type="ECO:0000313" key="2">
    <source>
        <dbReference type="Proteomes" id="UP001154322"/>
    </source>
</evidence>
<dbReference type="Proteomes" id="UP001154322">
    <property type="component" value="Unassembled WGS sequence"/>
</dbReference>
<evidence type="ECO:0000313" key="1">
    <source>
        <dbReference type="EMBL" id="CAH8247682.1"/>
    </source>
</evidence>
<protein>
    <submittedName>
        <fullName evidence="1">YheC/YheD family protein</fullName>
    </submittedName>
</protein>
<dbReference type="Pfam" id="PF14398">
    <property type="entry name" value="ATPgrasp_YheCD"/>
    <property type="match status" value="1"/>
</dbReference>
<accession>A0ABM9G713</accession>
<reference evidence="1" key="1">
    <citation type="submission" date="2022-06" db="EMBL/GenBank/DDBJ databases">
        <authorList>
            <person name="Dietemann V."/>
            <person name="Ory F."/>
            <person name="Dainat B."/>
            <person name="Oberhansli S."/>
        </authorList>
    </citation>
    <scope>NUCLEOTIDE SEQUENCE</scope>
    <source>
        <strain evidence="1">Ena-SAMPLE-TAB-26-04-2022-14:26:32:270-5432</strain>
    </source>
</reference>
<dbReference type="SUPFAM" id="SSF56059">
    <property type="entry name" value="Glutathione synthetase ATP-binding domain-like"/>
    <property type="match status" value="1"/>
</dbReference>
<dbReference type="InterPro" id="IPR026838">
    <property type="entry name" value="YheC/D"/>
</dbReference>
<dbReference type="RefSeq" id="WP_213429955.1">
    <property type="nucleotide sequence ID" value="NZ_AP031286.1"/>
</dbReference>
<dbReference type="Gene3D" id="3.30.470.20">
    <property type="entry name" value="ATP-grasp fold, B domain"/>
    <property type="match status" value="1"/>
</dbReference>
<proteinExistence type="predicted"/>
<comment type="caution">
    <text evidence="1">The sequence shown here is derived from an EMBL/GenBank/DDBJ whole genome shotgun (WGS) entry which is preliminary data.</text>
</comment>
<organism evidence="1 2">
    <name type="scientific">Paenibacillus melissococcoides</name>
    <dbReference type="NCBI Taxonomy" id="2912268"/>
    <lineage>
        <taxon>Bacteria</taxon>
        <taxon>Bacillati</taxon>
        <taxon>Bacillota</taxon>
        <taxon>Bacilli</taxon>
        <taxon>Bacillales</taxon>
        <taxon>Paenibacillaceae</taxon>
        <taxon>Paenibacillus</taxon>
    </lineage>
</organism>
<name>A0ABM9G713_9BACL</name>
<dbReference type="EMBL" id="CALYLO010000007">
    <property type="protein sequence ID" value="CAH8247682.1"/>
    <property type="molecule type" value="Genomic_DNA"/>
</dbReference>